<evidence type="ECO:0000313" key="1">
    <source>
        <dbReference type="EMBL" id="MDV7693593.1"/>
    </source>
</evidence>
<proteinExistence type="predicted"/>
<keyword evidence="3" id="KW-1185">Reference proteome</keyword>
<protein>
    <submittedName>
        <fullName evidence="1">Uncharacterized protein</fullName>
    </submittedName>
</protein>
<comment type="caution">
    <text evidence="1">The sequence shown here is derived from an EMBL/GenBank/DDBJ whole genome shotgun (WGS) entry which is preliminary data.</text>
</comment>
<dbReference type="RefSeq" id="WP_068807156.1">
    <property type="nucleotide sequence ID" value="NZ_CP158977.1"/>
</dbReference>
<sequence>MNYRLIKKYIASHLATPTASLTEVTDPEAGILFKNGEDSSFFYLDPQYSNVFFEKHENLLYKHEYDPATHDFKSKII</sequence>
<evidence type="ECO:0000313" key="2">
    <source>
        <dbReference type="EMBL" id="OAD63714.1"/>
    </source>
</evidence>
<reference evidence="2 3" key="1">
    <citation type="submission" date="2016-05" db="EMBL/GenBank/DDBJ databases">
        <title>Draft genome sequence of Pediococcus parvulus 2.6, a probiotic beta-glucan producer strain.</title>
        <authorList>
            <person name="Mohedano M.L."/>
            <person name="Perez-Ramos A."/>
            <person name="Duenas M.T."/>
            <person name="Lamontanara A."/>
            <person name="Orru L."/>
            <person name="Spano G."/>
            <person name="Capozzi V."/>
            <person name="Lopez P."/>
        </authorList>
    </citation>
    <scope>NUCLEOTIDE SEQUENCE [LARGE SCALE GENOMIC DNA]</scope>
    <source>
        <strain evidence="2 3">2.6</strain>
    </source>
</reference>
<evidence type="ECO:0000313" key="4">
    <source>
        <dbReference type="Proteomes" id="UP001275867"/>
    </source>
</evidence>
<dbReference type="Proteomes" id="UP000077280">
    <property type="component" value="Unassembled WGS sequence"/>
</dbReference>
<dbReference type="GeneID" id="93382098"/>
<accession>A0AAP5WAW6</accession>
<reference evidence="1" key="2">
    <citation type="submission" date="2019-10" db="EMBL/GenBank/DDBJ databases">
        <title>Malate fermentation in French cider.</title>
        <authorList>
            <person name="Cousin F.J."/>
            <person name="Medina Fernandez S."/>
            <person name="Misery B."/>
            <person name="Laplace J.-M."/>
            <person name="Cretenet M."/>
        </authorList>
    </citation>
    <scope>NUCLEOTIDE SEQUENCE</scope>
    <source>
        <strain evidence="1">UCMA15901</strain>
    </source>
</reference>
<organism evidence="1 4">
    <name type="scientific">Pediococcus parvulus</name>
    <dbReference type="NCBI Taxonomy" id="54062"/>
    <lineage>
        <taxon>Bacteria</taxon>
        <taxon>Bacillati</taxon>
        <taxon>Bacillota</taxon>
        <taxon>Bacilli</taxon>
        <taxon>Lactobacillales</taxon>
        <taxon>Lactobacillaceae</taxon>
        <taxon>Pediococcus</taxon>
    </lineage>
</organism>
<gene>
    <name evidence="2" type="ORF">A7K95_08435</name>
    <name evidence="1" type="ORF">GA842_01605</name>
</gene>
<dbReference type="AlphaFoldDB" id="A0AAP5WAW6"/>
<dbReference type="Proteomes" id="UP001275867">
    <property type="component" value="Unassembled WGS sequence"/>
</dbReference>
<dbReference type="EMBL" id="LXND01000060">
    <property type="protein sequence ID" value="OAD63714.1"/>
    <property type="molecule type" value="Genomic_DNA"/>
</dbReference>
<evidence type="ECO:0000313" key="3">
    <source>
        <dbReference type="Proteomes" id="UP000077280"/>
    </source>
</evidence>
<dbReference type="EMBL" id="WERX01000003">
    <property type="protein sequence ID" value="MDV7693593.1"/>
    <property type="molecule type" value="Genomic_DNA"/>
</dbReference>
<name>A0AAP5WAW6_9LACO</name>